<sequence>MCLDCDDAHAMARFYGVLLGWEATATEPDWVLMRDPAGGVGLSFQAEPAYVPPVWPETAAEQQKMIHLDVRVTPADGGDPSGPAGQEALAAAVARAVAAGGRLHPHQPREDLRVVLDPAGHPLCLFLH</sequence>
<evidence type="ECO:0000259" key="1">
    <source>
        <dbReference type="Pfam" id="PF18029"/>
    </source>
</evidence>
<dbReference type="PANTHER" id="PTHR35908:SF1">
    <property type="entry name" value="CONSERVED PROTEIN"/>
    <property type="match status" value="1"/>
</dbReference>
<keyword evidence="3" id="KW-1185">Reference proteome</keyword>
<proteinExistence type="predicted"/>
<protein>
    <submittedName>
        <fullName evidence="2">VOC family protein</fullName>
    </submittedName>
</protein>
<accession>A0A7X0RGF8</accession>
<reference evidence="2 3" key="1">
    <citation type="submission" date="2020-08" db="EMBL/GenBank/DDBJ databases">
        <authorList>
            <person name="Seo M.-J."/>
        </authorList>
    </citation>
    <scope>NUCLEOTIDE SEQUENCE [LARGE SCALE GENOMIC DNA]</scope>
    <source>
        <strain evidence="2 3">KIGAM211</strain>
    </source>
</reference>
<dbReference type="SUPFAM" id="SSF54593">
    <property type="entry name" value="Glyoxalase/Bleomycin resistance protein/Dihydroxybiphenyl dioxygenase"/>
    <property type="match status" value="1"/>
</dbReference>
<dbReference type="Pfam" id="PF18029">
    <property type="entry name" value="Glyoxalase_6"/>
    <property type="match status" value="1"/>
</dbReference>
<dbReference type="InterPro" id="IPR029068">
    <property type="entry name" value="Glyas_Bleomycin-R_OHBP_Dase"/>
</dbReference>
<dbReference type="EMBL" id="JACKXE010000001">
    <property type="protein sequence ID" value="MBB6626569.1"/>
    <property type="molecule type" value="Genomic_DNA"/>
</dbReference>
<evidence type="ECO:0000313" key="3">
    <source>
        <dbReference type="Proteomes" id="UP000523955"/>
    </source>
</evidence>
<comment type="caution">
    <text evidence="2">The sequence shown here is derived from an EMBL/GenBank/DDBJ whole genome shotgun (WGS) entry which is preliminary data.</text>
</comment>
<dbReference type="PANTHER" id="PTHR35908">
    <property type="entry name" value="HYPOTHETICAL FUSION PROTEIN"/>
    <property type="match status" value="1"/>
</dbReference>
<name>A0A7X0RGF8_9ACTN</name>
<feature type="domain" description="Glyoxalase-like" evidence="1">
    <location>
        <begin position="1"/>
        <end position="126"/>
    </location>
</feature>
<dbReference type="Gene3D" id="3.10.180.10">
    <property type="entry name" value="2,3-Dihydroxybiphenyl 1,2-Dioxygenase, domain 1"/>
    <property type="match status" value="1"/>
</dbReference>
<organism evidence="2 3">
    <name type="scientific">Nocardioides luti</name>
    <dbReference type="NCBI Taxonomy" id="2761101"/>
    <lineage>
        <taxon>Bacteria</taxon>
        <taxon>Bacillati</taxon>
        <taxon>Actinomycetota</taxon>
        <taxon>Actinomycetes</taxon>
        <taxon>Propionibacteriales</taxon>
        <taxon>Nocardioidaceae</taxon>
        <taxon>Nocardioides</taxon>
    </lineage>
</organism>
<gene>
    <name evidence="2" type="ORF">H5V45_04450</name>
</gene>
<dbReference type="InterPro" id="IPR041581">
    <property type="entry name" value="Glyoxalase_6"/>
</dbReference>
<dbReference type="Proteomes" id="UP000523955">
    <property type="component" value="Unassembled WGS sequence"/>
</dbReference>
<dbReference type="AlphaFoldDB" id="A0A7X0RGF8"/>
<evidence type="ECO:0000313" key="2">
    <source>
        <dbReference type="EMBL" id="MBB6626569.1"/>
    </source>
</evidence>